<protein>
    <submittedName>
        <fullName evidence="1">Uncharacterized protein</fullName>
    </submittedName>
</protein>
<organism evidence="1 2">
    <name type="scientific">Ficus carica</name>
    <name type="common">Common fig</name>
    <dbReference type="NCBI Taxonomy" id="3494"/>
    <lineage>
        <taxon>Eukaryota</taxon>
        <taxon>Viridiplantae</taxon>
        <taxon>Streptophyta</taxon>
        <taxon>Embryophyta</taxon>
        <taxon>Tracheophyta</taxon>
        <taxon>Spermatophyta</taxon>
        <taxon>Magnoliopsida</taxon>
        <taxon>eudicotyledons</taxon>
        <taxon>Gunneridae</taxon>
        <taxon>Pentapetalae</taxon>
        <taxon>rosids</taxon>
        <taxon>fabids</taxon>
        <taxon>Rosales</taxon>
        <taxon>Moraceae</taxon>
        <taxon>Ficeae</taxon>
        <taxon>Ficus</taxon>
    </lineage>
</organism>
<dbReference type="AlphaFoldDB" id="A0AA88EEV3"/>
<reference evidence="1" key="1">
    <citation type="submission" date="2023-07" db="EMBL/GenBank/DDBJ databases">
        <title>draft genome sequence of fig (Ficus carica).</title>
        <authorList>
            <person name="Takahashi T."/>
            <person name="Nishimura K."/>
        </authorList>
    </citation>
    <scope>NUCLEOTIDE SEQUENCE</scope>
</reference>
<dbReference type="Proteomes" id="UP001187192">
    <property type="component" value="Unassembled WGS sequence"/>
</dbReference>
<evidence type="ECO:0000313" key="1">
    <source>
        <dbReference type="EMBL" id="GMN72733.1"/>
    </source>
</evidence>
<gene>
    <name evidence="1" type="ORF">TIFTF001_054786</name>
</gene>
<proteinExistence type="predicted"/>
<feature type="non-terminal residue" evidence="1">
    <location>
        <position position="39"/>
    </location>
</feature>
<keyword evidence="2" id="KW-1185">Reference proteome</keyword>
<sequence>MNAMTTTKGRPDPGSLLVGVVISGTRENVGQIERGERLR</sequence>
<name>A0AA88EEV3_FICCA</name>
<comment type="caution">
    <text evidence="1">The sequence shown here is derived from an EMBL/GenBank/DDBJ whole genome shotgun (WGS) entry which is preliminary data.</text>
</comment>
<accession>A0AA88EEV3</accession>
<dbReference type="EMBL" id="BTGU01015601">
    <property type="protein sequence ID" value="GMN72733.1"/>
    <property type="molecule type" value="Genomic_DNA"/>
</dbReference>
<evidence type="ECO:0000313" key="2">
    <source>
        <dbReference type="Proteomes" id="UP001187192"/>
    </source>
</evidence>